<keyword evidence="2" id="KW-0472">Membrane</keyword>
<evidence type="ECO:0000256" key="1">
    <source>
        <dbReference type="SAM" id="MobiDB-lite"/>
    </source>
</evidence>
<name>A0ABV3Z251_9PROT</name>
<reference evidence="3 4" key="1">
    <citation type="submission" date="2024-05" db="EMBL/GenBank/DDBJ databases">
        <title>Three bacterial strains, DH-69, EH-24, and ECK-19 isolated from coastal sediments.</title>
        <authorList>
            <person name="Ye Y.-Q."/>
            <person name="Du Z.-J."/>
        </authorList>
    </citation>
    <scope>NUCLEOTIDE SEQUENCE [LARGE SCALE GENOMIC DNA]</scope>
    <source>
        <strain evidence="3 4">ECK-19</strain>
    </source>
</reference>
<dbReference type="Proteomes" id="UP001560685">
    <property type="component" value="Unassembled WGS sequence"/>
</dbReference>
<feature type="transmembrane region" description="Helical" evidence="2">
    <location>
        <begin position="49"/>
        <end position="70"/>
    </location>
</feature>
<keyword evidence="2" id="KW-0812">Transmembrane</keyword>
<feature type="region of interest" description="Disordered" evidence="1">
    <location>
        <begin position="98"/>
        <end position="123"/>
    </location>
</feature>
<dbReference type="EMBL" id="JBEHZE010000001">
    <property type="protein sequence ID" value="MEX6632871.1"/>
    <property type="molecule type" value="Genomic_DNA"/>
</dbReference>
<evidence type="ECO:0000256" key="2">
    <source>
        <dbReference type="SAM" id="Phobius"/>
    </source>
</evidence>
<comment type="caution">
    <text evidence="3">The sequence shown here is derived from an EMBL/GenBank/DDBJ whole genome shotgun (WGS) entry which is preliminary data.</text>
</comment>
<feature type="compositionally biased region" description="Basic and acidic residues" evidence="1">
    <location>
        <begin position="114"/>
        <end position="123"/>
    </location>
</feature>
<dbReference type="RefSeq" id="WP_369312804.1">
    <property type="nucleotide sequence ID" value="NZ_JBEHZE010000001.1"/>
</dbReference>
<organism evidence="3 4">
    <name type="scientific">Hyphococcus lacteus</name>
    <dbReference type="NCBI Taxonomy" id="3143536"/>
    <lineage>
        <taxon>Bacteria</taxon>
        <taxon>Pseudomonadati</taxon>
        <taxon>Pseudomonadota</taxon>
        <taxon>Alphaproteobacteria</taxon>
        <taxon>Parvularculales</taxon>
        <taxon>Parvularculaceae</taxon>
        <taxon>Hyphococcus</taxon>
    </lineage>
</organism>
<accession>A0ABV3Z251</accession>
<evidence type="ECO:0000313" key="4">
    <source>
        <dbReference type="Proteomes" id="UP001560685"/>
    </source>
</evidence>
<keyword evidence="4" id="KW-1185">Reference proteome</keyword>
<protein>
    <submittedName>
        <fullName evidence="3">LapA family protein</fullName>
    </submittedName>
</protein>
<proteinExistence type="predicted"/>
<gene>
    <name evidence="3" type="ORF">ABFZ84_04855</name>
</gene>
<evidence type="ECO:0000313" key="3">
    <source>
        <dbReference type="EMBL" id="MEX6632871.1"/>
    </source>
</evidence>
<sequence length="123" mass="13860">MKKWLFRLIWVPVLIVAVLFLVANRTPVIISLDPFNPDNPALSTPPVFLWIWLMLMLFVGLGIGSLGTWLSGREPRAQARDNRREIKTLKKELAVMTARAEAATKTPDENDPDDPPKLEAKSL</sequence>
<keyword evidence="2" id="KW-1133">Transmembrane helix</keyword>